<evidence type="ECO:0000256" key="1">
    <source>
        <dbReference type="SAM" id="MobiDB-lite"/>
    </source>
</evidence>
<dbReference type="PANTHER" id="PTHR34385">
    <property type="entry name" value="D-ALANYL-D-ALANINE CARBOXYPEPTIDASE"/>
    <property type="match status" value="1"/>
</dbReference>
<dbReference type="SUPFAM" id="SSF55166">
    <property type="entry name" value="Hedgehog/DD-peptidase"/>
    <property type="match status" value="1"/>
</dbReference>
<dbReference type="PANTHER" id="PTHR34385:SF1">
    <property type="entry name" value="PEPTIDOGLYCAN L-ALANYL-D-GLUTAMATE ENDOPEPTIDASE CWLK"/>
    <property type="match status" value="1"/>
</dbReference>
<dbReference type="Pfam" id="PF02557">
    <property type="entry name" value="VanY"/>
    <property type="match status" value="1"/>
</dbReference>
<proteinExistence type="predicted"/>
<dbReference type="AlphaFoldDB" id="A0A516PTS8"/>
<dbReference type="CDD" id="cd14846">
    <property type="entry name" value="Peptidase_M15_like"/>
    <property type="match status" value="1"/>
</dbReference>
<dbReference type="KEGG" id="mik:FOE78_00300"/>
<dbReference type="RefSeq" id="WP_143984552.1">
    <property type="nucleotide sequence ID" value="NZ_CP041692.1"/>
</dbReference>
<sequence length="230" mass="24729">MSFSEPAPHRPPRLRSVVLVVLTVGIFATLVGVLGHRSASAPSAAITPETVRPVAHGRQNGAKKHGAPDARAGDNQHATIGPADGVLRDGVTVFDTVNPGVTKLQPQLLAALRRAATDAGRGRITFYVNSGWRSKAYQDQLFAEAVAKYGSTAEAARWVARPGTSVHEAGEAVDLGESDATTWLSRNGSKYGLCQIYRNETWHFELRPDAIDHGCPPMYADPTQDARLQR</sequence>
<dbReference type="InterPro" id="IPR052179">
    <property type="entry name" value="DD-CPase-like"/>
</dbReference>
<dbReference type="Gene3D" id="3.30.1380.10">
    <property type="match status" value="1"/>
</dbReference>
<feature type="region of interest" description="Disordered" evidence="1">
    <location>
        <begin position="42"/>
        <end position="83"/>
    </location>
</feature>
<dbReference type="GO" id="GO:0006508">
    <property type="term" value="P:proteolysis"/>
    <property type="evidence" value="ECO:0007669"/>
    <property type="project" value="InterPro"/>
</dbReference>
<protein>
    <submittedName>
        <fullName evidence="3">M15 family metallopeptidase</fullName>
    </submittedName>
</protein>
<gene>
    <name evidence="3" type="ORF">FOE78_00300</name>
</gene>
<accession>A0A516PTS8</accession>
<evidence type="ECO:0000259" key="2">
    <source>
        <dbReference type="Pfam" id="PF02557"/>
    </source>
</evidence>
<organism evidence="3 4">
    <name type="scientific">Microlunatus elymi</name>
    <dbReference type="NCBI Taxonomy" id="2596828"/>
    <lineage>
        <taxon>Bacteria</taxon>
        <taxon>Bacillati</taxon>
        <taxon>Actinomycetota</taxon>
        <taxon>Actinomycetes</taxon>
        <taxon>Propionibacteriales</taxon>
        <taxon>Propionibacteriaceae</taxon>
        <taxon>Microlunatus</taxon>
    </lineage>
</organism>
<dbReference type="InterPro" id="IPR003709">
    <property type="entry name" value="VanY-like_core_dom"/>
</dbReference>
<evidence type="ECO:0000313" key="4">
    <source>
        <dbReference type="Proteomes" id="UP000319263"/>
    </source>
</evidence>
<evidence type="ECO:0000313" key="3">
    <source>
        <dbReference type="EMBL" id="QDP94563.1"/>
    </source>
</evidence>
<dbReference type="EMBL" id="CP041692">
    <property type="protein sequence ID" value="QDP94563.1"/>
    <property type="molecule type" value="Genomic_DNA"/>
</dbReference>
<keyword evidence="4" id="KW-1185">Reference proteome</keyword>
<dbReference type="OrthoDB" id="3293184at2"/>
<feature type="domain" description="D-alanyl-D-alanine carboxypeptidase-like core" evidence="2">
    <location>
        <begin position="103"/>
        <end position="198"/>
    </location>
</feature>
<name>A0A516PTS8_9ACTN</name>
<dbReference type="GO" id="GO:0008233">
    <property type="term" value="F:peptidase activity"/>
    <property type="evidence" value="ECO:0007669"/>
    <property type="project" value="InterPro"/>
</dbReference>
<dbReference type="InterPro" id="IPR009045">
    <property type="entry name" value="Zn_M74/Hedgehog-like"/>
</dbReference>
<reference evidence="3 4" key="1">
    <citation type="submission" date="2019-07" db="EMBL/GenBank/DDBJ databases">
        <title>Microlunatus dokdonensis sp. nov. isolated from the rhizospheric soil of the wild plant Elymus tsukushiensis.</title>
        <authorList>
            <person name="Ghim S.-Y."/>
            <person name="Hwang Y.-J."/>
            <person name="Son J.-S."/>
            <person name="Shin J.-H."/>
        </authorList>
    </citation>
    <scope>NUCLEOTIDE SEQUENCE [LARGE SCALE GENOMIC DNA]</scope>
    <source>
        <strain evidence="3 4">KUDC0627</strain>
    </source>
</reference>
<dbReference type="Proteomes" id="UP000319263">
    <property type="component" value="Chromosome"/>
</dbReference>